<evidence type="ECO:0000256" key="1">
    <source>
        <dbReference type="ARBA" id="ARBA00022598"/>
    </source>
</evidence>
<dbReference type="InterPro" id="IPR004143">
    <property type="entry name" value="BPL_LPL_catalytic"/>
</dbReference>
<dbReference type="Gene3D" id="3.30.930.10">
    <property type="entry name" value="Bira Bifunctional Protein, Domain 2"/>
    <property type="match status" value="1"/>
</dbReference>
<dbReference type="EMBL" id="CP097119">
    <property type="protein sequence ID" value="USS88859.1"/>
    <property type="molecule type" value="Genomic_DNA"/>
</dbReference>
<dbReference type="PANTHER" id="PTHR12835">
    <property type="entry name" value="BIOTIN PROTEIN LIGASE"/>
    <property type="match status" value="1"/>
</dbReference>
<reference evidence="3" key="1">
    <citation type="submission" date="2022-05" db="EMBL/GenBank/DDBJ databases">
        <authorList>
            <person name="Oliphant S.A."/>
            <person name="Watson-Haigh N.S."/>
            <person name="Sumby K.M."/>
            <person name="Gardner J.M."/>
            <person name="Jiranek V."/>
        </authorList>
    </citation>
    <scope>NUCLEOTIDE SEQUENCE</scope>
    <source>
        <strain evidence="3">KI4_B1</strain>
    </source>
</reference>
<name>A0A9Q8ZSJ7_9LACO</name>
<dbReference type="GO" id="GO:0016740">
    <property type="term" value="F:transferase activity"/>
    <property type="evidence" value="ECO:0007669"/>
    <property type="project" value="UniProtKB-ARBA"/>
</dbReference>
<dbReference type="AlphaFoldDB" id="A0A9Q8ZSJ7"/>
<dbReference type="RefSeq" id="WP_252766376.1">
    <property type="nucleotide sequence ID" value="NZ_CP097119.1"/>
</dbReference>
<dbReference type="SUPFAM" id="SSF55681">
    <property type="entry name" value="Class II aaRS and biotin synthetases"/>
    <property type="match status" value="1"/>
</dbReference>
<dbReference type="NCBIfam" id="TIGR00121">
    <property type="entry name" value="birA_ligase"/>
    <property type="match status" value="1"/>
</dbReference>
<organism evidence="3 4">
    <name type="scientific">Fructilactobacillus cliffordii</name>
    <dbReference type="NCBI Taxonomy" id="2940299"/>
    <lineage>
        <taxon>Bacteria</taxon>
        <taxon>Bacillati</taxon>
        <taxon>Bacillota</taxon>
        <taxon>Bacilli</taxon>
        <taxon>Lactobacillales</taxon>
        <taxon>Lactobacillaceae</taxon>
        <taxon>Fructilactobacillus</taxon>
    </lineage>
</organism>
<feature type="domain" description="BPL/LPL catalytic" evidence="2">
    <location>
        <begin position="25"/>
        <end position="146"/>
    </location>
</feature>
<evidence type="ECO:0000313" key="4">
    <source>
        <dbReference type="Proteomes" id="UP001055911"/>
    </source>
</evidence>
<protein>
    <submittedName>
        <fullName evidence="3">Biotin--[acetyl-CoA-carboxylase] ligase</fullName>
        <ecNumber evidence="3">6.3.4.15</ecNumber>
    </submittedName>
</protein>
<dbReference type="InterPro" id="IPR045864">
    <property type="entry name" value="aa-tRNA-synth_II/BPL/LPL"/>
</dbReference>
<accession>A0A9Q8ZSJ7</accession>
<gene>
    <name evidence="3" type="ORF">M3M40_05070</name>
</gene>
<dbReference type="GO" id="GO:0009249">
    <property type="term" value="P:protein lipoylation"/>
    <property type="evidence" value="ECO:0007669"/>
    <property type="project" value="UniProtKB-ARBA"/>
</dbReference>
<dbReference type="GO" id="GO:0005737">
    <property type="term" value="C:cytoplasm"/>
    <property type="evidence" value="ECO:0007669"/>
    <property type="project" value="TreeGrafter"/>
</dbReference>
<dbReference type="Proteomes" id="UP001055911">
    <property type="component" value="Chromosome"/>
</dbReference>
<dbReference type="PANTHER" id="PTHR12835:SF5">
    <property type="entry name" value="BIOTIN--PROTEIN LIGASE"/>
    <property type="match status" value="1"/>
</dbReference>
<dbReference type="Pfam" id="PF03099">
    <property type="entry name" value="BPL_LplA_LipB"/>
    <property type="match status" value="1"/>
</dbReference>
<proteinExistence type="predicted"/>
<evidence type="ECO:0000313" key="3">
    <source>
        <dbReference type="EMBL" id="USS88859.1"/>
    </source>
</evidence>
<dbReference type="InterPro" id="IPR004408">
    <property type="entry name" value="Biotin_CoA_COase_ligase"/>
</dbReference>
<keyword evidence="4" id="KW-1185">Reference proteome</keyword>
<sequence>MTKLEQDYLLAQTGLDEHHLHLFAEVDSTMTVAEQLSLPGIHLIAADRMTAGRGQRGHSFTAPATGVYVTIVIPVRPVFLQQPGLLTMGVAAATQQVLQMVLWKTTSLKWINDLYLYNHKVGGILVELKSDAENQPESFLIGIGLNLAPHRSLATVNATALSTTMVAKNQLIAALYRQVVDFSAHPDGQQVRDCYNQHLLWRDQLVQVQVGNQLERGLLQGLDQQLRLELVDQNGQLHHLTPDEATHLRPVQ</sequence>
<keyword evidence="1 3" id="KW-0436">Ligase</keyword>
<dbReference type="GO" id="GO:0004077">
    <property type="term" value="F:biotin--[biotin carboxyl-carrier protein] ligase activity"/>
    <property type="evidence" value="ECO:0007669"/>
    <property type="project" value="UniProtKB-EC"/>
</dbReference>
<evidence type="ECO:0000259" key="2">
    <source>
        <dbReference type="Pfam" id="PF03099"/>
    </source>
</evidence>
<dbReference type="EC" id="6.3.4.15" evidence="3"/>